<dbReference type="SUPFAM" id="SSF50156">
    <property type="entry name" value="PDZ domain-like"/>
    <property type="match status" value="3"/>
</dbReference>
<feature type="compositionally biased region" description="Polar residues" evidence="3">
    <location>
        <begin position="1220"/>
        <end position="1247"/>
    </location>
</feature>
<feature type="region of interest" description="Disordered" evidence="3">
    <location>
        <begin position="171"/>
        <end position="190"/>
    </location>
</feature>
<dbReference type="SMART" id="SM00072">
    <property type="entry name" value="GuKc"/>
    <property type="match status" value="1"/>
</dbReference>
<feature type="compositionally biased region" description="Low complexity" evidence="3">
    <location>
        <begin position="1110"/>
        <end position="1121"/>
    </location>
</feature>
<organism evidence="8 9">
    <name type="scientific">Frankliniella occidentalis</name>
    <name type="common">Western flower thrips</name>
    <name type="synonym">Euthrips occidentalis</name>
    <dbReference type="NCBI Taxonomy" id="133901"/>
    <lineage>
        <taxon>Eukaryota</taxon>
        <taxon>Metazoa</taxon>
        <taxon>Ecdysozoa</taxon>
        <taxon>Arthropoda</taxon>
        <taxon>Hexapoda</taxon>
        <taxon>Insecta</taxon>
        <taxon>Pterygota</taxon>
        <taxon>Neoptera</taxon>
        <taxon>Paraneoptera</taxon>
        <taxon>Thysanoptera</taxon>
        <taxon>Terebrantia</taxon>
        <taxon>Thripoidea</taxon>
        <taxon>Thripidae</taxon>
        <taxon>Frankliniella</taxon>
    </lineage>
</organism>
<dbReference type="CDD" id="cd06728">
    <property type="entry name" value="PDZ2_ZO1-like_ds"/>
    <property type="match status" value="1"/>
</dbReference>
<feature type="compositionally biased region" description="Low complexity" evidence="3">
    <location>
        <begin position="975"/>
        <end position="987"/>
    </location>
</feature>
<dbReference type="InterPro" id="IPR008145">
    <property type="entry name" value="GK/Ca_channel_bsu"/>
</dbReference>
<feature type="compositionally biased region" description="Pro residues" evidence="3">
    <location>
        <begin position="1190"/>
        <end position="1207"/>
    </location>
</feature>
<dbReference type="InterPro" id="IPR027417">
    <property type="entry name" value="P-loop_NTPase"/>
</dbReference>
<dbReference type="InterPro" id="IPR000906">
    <property type="entry name" value="ZU5_dom"/>
</dbReference>
<protein>
    <submittedName>
        <fullName evidence="9">Tight junction protein ZO-1</fullName>
    </submittedName>
</protein>
<feature type="region of interest" description="Disordered" evidence="3">
    <location>
        <begin position="866"/>
        <end position="1270"/>
    </location>
</feature>
<feature type="region of interest" description="Disordered" evidence="3">
    <location>
        <begin position="510"/>
        <end position="533"/>
    </location>
</feature>
<feature type="compositionally biased region" description="Basic residues" evidence="3">
    <location>
        <begin position="996"/>
        <end position="1008"/>
    </location>
</feature>
<dbReference type="Gene3D" id="3.40.50.300">
    <property type="entry name" value="P-loop containing nucleotide triphosphate hydrolases"/>
    <property type="match status" value="1"/>
</dbReference>
<feature type="compositionally biased region" description="Polar residues" evidence="3">
    <location>
        <begin position="1154"/>
        <end position="1174"/>
    </location>
</feature>
<dbReference type="Gene3D" id="2.60.220.30">
    <property type="match status" value="1"/>
</dbReference>
<dbReference type="GO" id="GO:0050839">
    <property type="term" value="F:cell adhesion molecule binding"/>
    <property type="evidence" value="ECO:0007669"/>
    <property type="project" value="TreeGrafter"/>
</dbReference>
<name>A0A9C6U8W5_FRAOC</name>
<dbReference type="SUPFAM" id="SSF50044">
    <property type="entry name" value="SH3-domain"/>
    <property type="match status" value="1"/>
</dbReference>
<feature type="domain" description="PDZ" evidence="6">
    <location>
        <begin position="92"/>
        <end position="174"/>
    </location>
</feature>
<evidence type="ECO:0000259" key="6">
    <source>
        <dbReference type="PROSITE" id="PS50106"/>
    </source>
</evidence>
<dbReference type="SMART" id="SM00228">
    <property type="entry name" value="PDZ"/>
    <property type="match status" value="3"/>
</dbReference>
<gene>
    <name evidence="9" type="primary">LOC113215194</name>
</gene>
<dbReference type="GO" id="GO:0045216">
    <property type="term" value="P:cell-cell junction organization"/>
    <property type="evidence" value="ECO:0007669"/>
    <property type="project" value="TreeGrafter"/>
</dbReference>
<dbReference type="PANTHER" id="PTHR13865">
    <property type="entry name" value="TIGHT JUNCTION PROTEIN"/>
    <property type="match status" value="1"/>
</dbReference>
<feature type="compositionally biased region" description="Gly residues" evidence="3">
    <location>
        <begin position="1411"/>
        <end position="1425"/>
    </location>
</feature>
<dbReference type="Proteomes" id="UP000504606">
    <property type="component" value="Unplaced"/>
</dbReference>
<dbReference type="PROSITE" id="PS51145">
    <property type="entry name" value="ZU5"/>
    <property type="match status" value="1"/>
</dbReference>
<accession>A0A9C6U8W5</accession>
<dbReference type="CDD" id="cd11859">
    <property type="entry name" value="SH3_ZO"/>
    <property type="match status" value="1"/>
</dbReference>
<evidence type="ECO:0000256" key="2">
    <source>
        <dbReference type="PROSITE-ProRule" id="PRU00192"/>
    </source>
</evidence>
<dbReference type="PROSITE" id="PS50052">
    <property type="entry name" value="GUANYLATE_KINASE_2"/>
    <property type="match status" value="1"/>
</dbReference>
<evidence type="ECO:0000256" key="3">
    <source>
        <dbReference type="SAM" id="MobiDB-lite"/>
    </source>
</evidence>
<feature type="region of interest" description="Disordered" evidence="3">
    <location>
        <begin position="1300"/>
        <end position="1363"/>
    </location>
</feature>
<dbReference type="Pfam" id="PF00595">
    <property type="entry name" value="PDZ"/>
    <property type="match status" value="2"/>
</dbReference>
<dbReference type="SMART" id="SM00326">
    <property type="entry name" value="SH3"/>
    <property type="match status" value="1"/>
</dbReference>
<feature type="domain" description="ZU5" evidence="7">
    <location>
        <begin position="1437"/>
        <end position="1578"/>
    </location>
</feature>
<dbReference type="RefSeq" id="XP_052125842.1">
    <property type="nucleotide sequence ID" value="XM_052269882.1"/>
</dbReference>
<proteinExistence type="predicted"/>
<dbReference type="Pfam" id="PF00791">
    <property type="entry name" value="ZU5"/>
    <property type="match status" value="1"/>
</dbReference>
<keyword evidence="8" id="KW-1185">Reference proteome</keyword>
<feature type="domain" description="PDZ" evidence="6">
    <location>
        <begin position="353"/>
        <end position="426"/>
    </location>
</feature>
<feature type="region of interest" description="Disordered" evidence="3">
    <location>
        <begin position="218"/>
        <end position="320"/>
    </location>
</feature>
<dbReference type="GeneID" id="113215194"/>
<reference evidence="9" key="1">
    <citation type="submission" date="2025-08" db="UniProtKB">
        <authorList>
            <consortium name="RefSeq"/>
        </authorList>
    </citation>
    <scope>IDENTIFICATION</scope>
    <source>
        <tissue evidence="9">Whole organism</tissue>
    </source>
</reference>
<dbReference type="CDD" id="cd06729">
    <property type="entry name" value="PDZ3_ZO1-like_domain"/>
    <property type="match status" value="1"/>
</dbReference>
<dbReference type="PANTHER" id="PTHR13865:SF28">
    <property type="entry name" value="POLYCHAETOID, ISOFORM O"/>
    <property type="match status" value="1"/>
</dbReference>
<dbReference type="GO" id="GO:0005923">
    <property type="term" value="C:bicellular tight junction"/>
    <property type="evidence" value="ECO:0007669"/>
    <property type="project" value="TreeGrafter"/>
</dbReference>
<dbReference type="PROSITE" id="PS50106">
    <property type="entry name" value="PDZ"/>
    <property type="match status" value="3"/>
</dbReference>
<dbReference type="GO" id="GO:0150105">
    <property type="term" value="P:protein localization to cell-cell junction"/>
    <property type="evidence" value="ECO:0007669"/>
    <property type="project" value="TreeGrafter"/>
</dbReference>
<feature type="compositionally biased region" description="Low complexity" evidence="3">
    <location>
        <begin position="1065"/>
        <end position="1075"/>
    </location>
</feature>
<dbReference type="Gene3D" id="2.30.30.40">
    <property type="entry name" value="SH3 Domains"/>
    <property type="match status" value="1"/>
</dbReference>
<dbReference type="OrthoDB" id="418634at2759"/>
<feature type="region of interest" description="Disordered" evidence="3">
    <location>
        <begin position="1409"/>
        <end position="1432"/>
    </location>
</feature>
<dbReference type="KEGG" id="foc:113215194"/>
<evidence type="ECO:0000256" key="1">
    <source>
        <dbReference type="ARBA" id="ARBA00022443"/>
    </source>
</evidence>
<dbReference type="InterPro" id="IPR008144">
    <property type="entry name" value="Guanylate_kin-like_dom"/>
</dbReference>
<dbReference type="InterPro" id="IPR036034">
    <property type="entry name" value="PDZ_sf"/>
</dbReference>
<dbReference type="Pfam" id="PF00625">
    <property type="entry name" value="Guanylate_kin"/>
    <property type="match status" value="1"/>
</dbReference>
<dbReference type="GO" id="GO:0098609">
    <property type="term" value="P:cell-cell adhesion"/>
    <property type="evidence" value="ECO:0007669"/>
    <property type="project" value="TreeGrafter"/>
</dbReference>
<feature type="compositionally biased region" description="Low complexity" evidence="3">
    <location>
        <begin position="1304"/>
        <end position="1313"/>
    </location>
</feature>
<evidence type="ECO:0000259" key="5">
    <source>
        <dbReference type="PROSITE" id="PS50052"/>
    </source>
</evidence>
<feature type="domain" description="Guanylate kinase-like" evidence="5">
    <location>
        <begin position="619"/>
        <end position="729"/>
    </location>
</feature>
<dbReference type="FunFam" id="2.30.42.10:FF:000138">
    <property type="entry name" value="Uncharacterized protein, isoform C"/>
    <property type="match status" value="1"/>
</dbReference>
<feature type="domain" description="SH3" evidence="4">
    <location>
        <begin position="438"/>
        <end position="506"/>
    </location>
</feature>
<dbReference type="SUPFAM" id="SSF52540">
    <property type="entry name" value="P-loop containing nucleoside triphosphate hydrolases"/>
    <property type="match status" value="1"/>
</dbReference>
<dbReference type="Pfam" id="PF07653">
    <property type="entry name" value="SH3_2"/>
    <property type="match status" value="1"/>
</dbReference>
<dbReference type="InterPro" id="IPR001478">
    <property type="entry name" value="PDZ"/>
</dbReference>
<dbReference type="PROSITE" id="PS50002">
    <property type="entry name" value="SH3"/>
    <property type="match status" value="1"/>
</dbReference>
<keyword evidence="1 2" id="KW-0728">SH3 domain</keyword>
<dbReference type="Gene3D" id="2.30.42.10">
    <property type="match status" value="3"/>
</dbReference>
<evidence type="ECO:0000259" key="7">
    <source>
        <dbReference type="PROSITE" id="PS51145"/>
    </source>
</evidence>
<feature type="compositionally biased region" description="Polar residues" evidence="3">
    <location>
        <begin position="884"/>
        <end position="907"/>
    </location>
</feature>
<dbReference type="SMART" id="SM00218">
    <property type="entry name" value="ZU5"/>
    <property type="match status" value="1"/>
</dbReference>
<dbReference type="InterPro" id="IPR001452">
    <property type="entry name" value="SH3_domain"/>
</dbReference>
<dbReference type="InterPro" id="IPR036028">
    <property type="entry name" value="SH3-like_dom_sf"/>
</dbReference>
<evidence type="ECO:0000313" key="9">
    <source>
        <dbReference type="RefSeq" id="XP_052125842.1"/>
    </source>
</evidence>
<feature type="domain" description="PDZ" evidence="6">
    <location>
        <begin position="30"/>
        <end position="80"/>
    </location>
</feature>
<sequence length="1578" mass="172565">MACFHSLNPCDSHSQPDVPQCTCTARDRGGGGVSGTLALGVNDRIVSANGVSLENVDYATAVQVLRDSGNTALLVVRRRIVLPASPEPHTLKVQLQRNKKKDDFGVVLGCKIYVREVLHRGEKDGIGAPGNSLQEGDVLLKINNHSADGLSLKEARKLMDASKDKLSLLVRREARSSSSQQSSNGNLYCGGASSHNNSSLQGKDGNLLESLAGGTNYSSQNLYVQPPTRGSLHPHQNSLLDDKSNLLPRGRSRVPLPDHVSLSQLDRPSTPNGAGGGAGPSIGSPTSAGHNHSRSRSGIDDSDGLSPPRPPPPRTEGEGYDFYSSRRQLYEDDPLLQRKQQPMPDPRFITFQKEGSVGIRLTGGNEVGIFVTAVQPGSPASLQGLQPGDKILKVNDMDMKGVTREEAVLFLLSLQDQIDLIVQHRKEEYDTIVAGQRGDSFHIKAHFNYDQPNKGEMSFRKGDVFHVVDTLHNGVVGSWQVFRIGRNNTEVQKGIIPNKARAEELATAQFNASKKEQSTSESRGSFFRRRRNSHRRSKSLSRDHWDDVVFADSISKFPAYERVVLRHPGFVRPVVLFGPVADIARDKMLRDFPDKFTSPQLENGSSDVPKSQKPSGIIRLSAIRDITDRGKHALLDITPNAVDRLNYAQFYPIVIFLRAETKHTIKELRAGAGLSNTMLDILPWTAHKSSKKLLEQCQKLEKVWGHVFSSSVTLSSPDSWYRKVRELVDKQQQAPVWMSESKSLELFSDLYFLPPSLSPTHHSSYPHSYSMVFPQSSSSSSQAYNSLPHYHSSVPSSTALRRNHSIHAPCRAHCGINAGQYEVCVSPAQLQGNTYLPVITEQFFGYPDEALSDDFLFPMTSRLSYASSPESDLDLSPEPRPHNHSSGGLSPGGHNSSRLVKSSSDPSIATVEDNAPGYTAPPPYSPASPYNKQPNYESRNGVGLGSNNEHSPRRGINGVEGKYGFSPSSPLEAISPTSVPAPTSPTVHLNYPPHQHNSHSHMHAHSHSRGTNMARSPLAHSPPLQNVNGPPELPPRIDRNIKPPRVGLTRSATDRLYPSKDSEHSTNGTATTNGNPPSPTDPPNYINATPLHHRSSGPNSSLDRHIMKTSSYDSVSSYDSYNNRVPMGQNTHDDIKSCNGGPASPRNHDPYRFTRSTAQPIGSRQNSVEPQKSNKPPDYSKYRPGDYNKPLPPPKTASYKPIPPPKPKNYRLPANGQPDHPSNQPQWRSTANGGEQNYGTTDNPSTPRHNKHSMGMENGISSPHHHSNNSIYQHSKSFSLAGNMESHHNGVIGSTGKFSMDQENNNYTPNHNNNHVEHNGGFDSGHGSSLDRNYDRSQYYYNMPPPPPRPAPGHHNREPSGLDLANREQRGSAFELYKKPSDPRYHYMEHNISNGRICDDEDSLYSNTTGMGSGWGTGTGSGAGGSNNNSNRSEVVATARGVFSDKGGVLENPETGVSIVIPPGALPPDSEQEIYFKVCRDSSSGGSLLPPLDKERGETLLSPLVMCGPNGLKFNIPVELRLPHIAAPDKDNSWGVALKSTEVGNKTTPTKWHQMSLGNENLHGADGSNSVSVLVDHF</sequence>
<dbReference type="GO" id="GO:0005886">
    <property type="term" value="C:plasma membrane"/>
    <property type="evidence" value="ECO:0007669"/>
    <property type="project" value="TreeGrafter"/>
</dbReference>
<evidence type="ECO:0000259" key="4">
    <source>
        <dbReference type="PROSITE" id="PS50002"/>
    </source>
</evidence>
<evidence type="ECO:0000313" key="8">
    <source>
        <dbReference type="Proteomes" id="UP000504606"/>
    </source>
</evidence>